<evidence type="ECO:0000256" key="1">
    <source>
        <dbReference type="SAM" id="Phobius"/>
    </source>
</evidence>
<keyword evidence="1" id="KW-0472">Membrane</keyword>
<dbReference type="HOGENOM" id="CLU_1561208_0_0_10"/>
<sequence>MKVKWYKIVVWILIGALVLFFLLAVWYKNMYSMEAVEPYAMYSQTFDKKLLIATQSSIFKDSLVRNVVRHYENDSVFIKIIDVSDLPEIDHSDFNAVWLLHTWEYGKPPEAVEAFVNANKNHLEKIIVLTTSGEGNNTIEGVDGLAGESIIKNIILYTDWTILKLDILLSHENSHAYLREF</sequence>
<dbReference type="Proteomes" id="UP000008908">
    <property type="component" value="Chromosome"/>
</dbReference>
<name>G2PRP9_ALLRU</name>
<feature type="transmembrane region" description="Helical" evidence="1">
    <location>
        <begin position="6"/>
        <end position="27"/>
    </location>
</feature>
<dbReference type="OrthoDB" id="982714at2"/>
<keyword evidence="3" id="KW-1185">Reference proteome</keyword>
<keyword evidence="1" id="KW-1133">Transmembrane helix</keyword>
<proteinExistence type="predicted"/>
<reference evidence="3" key="1">
    <citation type="submission" date="2011-08" db="EMBL/GenBank/DDBJ databases">
        <title>The complete genome of Muricauda ruestringensis DSM 13258.</title>
        <authorList>
            <person name="Lucas S."/>
            <person name="Han J."/>
            <person name="Lapidus A."/>
            <person name="Bruce D."/>
            <person name="Goodwin L."/>
            <person name="Pitluck S."/>
            <person name="Peters L."/>
            <person name="Kyrpides N."/>
            <person name="Mavromatis K."/>
            <person name="Ivanova N."/>
            <person name="Ovchinnikova G."/>
            <person name="Teshima H."/>
            <person name="Detter J.C."/>
            <person name="Tapia R."/>
            <person name="Han C."/>
            <person name="Land M."/>
            <person name="Hauser L."/>
            <person name="Markowitz V."/>
            <person name="Cheng J.-F."/>
            <person name="Hugenholtz P."/>
            <person name="Woyke T."/>
            <person name="Wu D."/>
            <person name="Spring S."/>
            <person name="Schroeder M."/>
            <person name="Brambilla E."/>
            <person name="Klenk H.-P."/>
            <person name="Eisen J.A."/>
        </authorList>
    </citation>
    <scope>NUCLEOTIDE SEQUENCE [LARGE SCALE GENOMIC DNA]</scope>
    <source>
        <strain evidence="3">DSM 13258 / LMG 19739 / B1</strain>
    </source>
</reference>
<reference evidence="2 3" key="2">
    <citation type="journal article" date="2012" name="Stand. Genomic Sci.">
        <title>Complete genome sequence of the facultatively anaerobic, appendaged bacterium Muricauda ruestringensis type strain (B1(T)).</title>
        <authorList>
            <person name="Huntemann M."/>
            <person name="Teshima H."/>
            <person name="Lapidus A."/>
            <person name="Nolan M."/>
            <person name="Lucas S."/>
            <person name="Hammon N."/>
            <person name="Deshpande S."/>
            <person name="Cheng J.F."/>
            <person name="Tapia R."/>
            <person name="Goodwin L.A."/>
            <person name="Pitluck S."/>
            <person name="Liolios K."/>
            <person name="Pagani I."/>
            <person name="Ivanova N."/>
            <person name="Mavromatis K."/>
            <person name="Mikhailova N."/>
            <person name="Pati A."/>
            <person name="Chen A."/>
            <person name="Palaniappan K."/>
            <person name="Land M."/>
            <person name="Hauser L."/>
            <person name="Pan C."/>
            <person name="Brambilla E.M."/>
            <person name="Rohde M."/>
            <person name="Spring S."/>
            <person name="Goker M."/>
            <person name="Detter J.C."/>
            <person name="Bristow J."/>
            <person name="Eisen J.A."/>
            <person name="Markowitz V."/>
            <person name="Hugenholtz P."/>
            <person name="Kyrpides N.C."/>
            <person name="Klenk H.P."/>
            <person name="Woyke T."/>
        </authorList>
    </citation>
    <scope>NUCLEOTIDE SEQUENCE [LARGE SCALE GENOMIC DNA]</scope>
    <source>
        <strain evidence="3">DSM 13258 / LMG 19739 / B1</strain>
    </source>
</reference>
<evidence type="ECO:0000313" key="2">
    <source>
        <dbReference type="EMBL" id="AEM69498.1"/>
    </source>
</evidence>
<dbReference type="EMBL" id="CP002999">
    <property type="protein sequence ID" value="AEM69498.1"/>
    <property type="molecule type" value="Genomic_DNA"/>
</dbReference>
<gene>
    <name evidence="2" type="ordered locus">Murru_0444</name>
</gene>
<dbReference type="KEGG" id="mrs:Murru_0444"/>
<protein>
    <recommendedName>
        <fullName evidence="4">Flavodoxin-like domain-containing protein</fullName>
    </recommendedName>
</protein>
<evidence type="ECO:0000313" key="3">
    <source>
        <dbReference type="Proteomes" id="UP000008908"/>
    </source>
</evidence>
<dbReference type="AlphaFoldDB" id="G2PRP9"/>
<evidence type="ECO:0008006" key="4">
    <source>
        <dbReference type="Google" id="ProtNLM"/>
    </source>
</evidence>
<dbReference type="STRING" id="886377.Murru_0444"/>
<dbReference type="RefSeq" id="WP_014031781.1">
    <property type="nucleotide sequence ID" value="NC_015945.1"/>
</dbReference>
<organism evidence="2 3">
    <name type="scientific">Allomuricauda ruestringensis (strain DSM 13258 / CIP 107369 / LMG 19739 / B1)</name>
    <name type="common">Muricauda ruestringensis</name>
    <dbReference type="NCBI Taxonomy" id="886377"/>
    <lineage>
        <taxon>Bacteria</taxon>
        <taxon>Pseudomonadati</taxon>
        <taxon>Bacteroidota</taxon>
        <taxon>Flavobacteriia</taxon>
        <taxon>Flavobacteriales</taxon>
        <taxon>Flavobacteriaceae</taxon>
        <taxon>Flagellimonas</taxon>
    </lineage>
</organism>
<dbReference type="eggNOG" id="ENOG5032U1W">
    <property type="taxonomic scope" value="Bacteria"/>
</dbReference>
<accession>G2PRP9</accession>
<keyword evidence="1" id="KW-0812">Transmembrane</keyword>